<dbReference type="PANTHER" id="PTHR35601">
    <property type="entry name" value="TOXIN RELE"/>
    <property type="match status" value="1"/>
</dbReference>
<sequence length="88" mass="9870">MSHMFALRFAKSAAKGLARMPQGTARRMLGELKTIAADPAAYRGDWKPLQGSPFWRLRVGDWRAICEVQRGELVLLVVKVAPRGDVYK</sequence>
<name>C7RRA9_ACCRE</name>
<dbReference type="AlphaFoldDB" id="C7RRA9"/>
<dbReference type="STRING" id="522306.CAP2UW1_4384"/>
<dbReference type="Gene3D" id="3.30.2310.20">
    <property type="entry name" value="RelE-like"/>
    <property type="match status" value="1"/>
</dbReference>
<dbReference type="SUPFAM" id="SSF143011">
    <property type="entry name" value="RelE-like"/>
    <property type="match status" value="1"/>
</dbReference>
<reference evidence="3" key="2">
    <citation type="submission" date="2009-09" db="EMBL/GenBank/DDBJ databases">
        <title>Complete sequence of chromosome of Candidatus Accumulibacter phosphatis clade IIA str. UW-1.</title>
        <authorList>
            <consortium name="US DOE Joint Genome Institute"/>
            <person name="Martin H.G."/>
            <person name="Ivanova N."/>
            <person name="Kunin V."/>
            <person name="Warnecke F."/>
            <person name="Barry K."/>
            <person name="He S."/>
            <person name="Salamov A."/>
            <person name="Szeto E."/>
            <person name="Dalin E."/>
            <person name="Pangilinan J.L."/>
            <person name="Lapidus A."/>
            <person name="Lowry S."/>
            <person name="Kyrpides N.C."/>
            <person name="McMahon K.D."/>
            <person name="Hugenholtz P."/>
        </authorList>
    </citation>
    <scope>NUCLEOTIDE SEQUENCE [LARGE SCALE GENOMIC DNA]</scope>
    <source>
        <strain evidence="3">UW-1</strain>
    </source>
</reference>
<dbReference type="EMBL" id="CP001715">
    <property type="protein sequence ID" value="ACV37620.1"/>
    <property type="molecule type" value="Genomic_DNA"/>
</dbReference>
<accession>C7RRA9</accession>
<dbReference type="KEGG" id="app:CAP2UW1_4384"/>
<dbReference type="Pfam" id="PF05016">
    <property type="entry name" value="ParE_toxin"/>
    <property type="match status" value="1"/>
</dbReference>
<dbReference type="InterPro" id="IPR035093">
    <property type="entry name" value="RelE/ParE_toxin_dom_sf"/>
</dbReference>
<dbReference type="PANTHER" id="PTHR35601:SF1">
    <property type="entry name" value="TOXIN RELE"/>
    <property type="match status" value="1"/>
</dbReference>
<dbReference type="HOGENOM" id="CLU_155761_6_1_4"/>
<dbReference type="eggNOG" id="COG2026">
    <property type="taxonomic scope" value="Bacteria"/>
</dbReference>
<comment type="similarity">
    <text evidence="1">Belongs to the RelE toxin family.</text>
</comment>
<evidence type="ECO:0000256" key="2">
    <source>
        <dbReference type="ARBA" id="ARBA00022649"/>
    </source>
</evidence>
<proteinExistence type="inferred from homology"/>
<evidence type="ECO:0000313" key="3">
    <source>
        <dbReference type="EMBL" id="ACV37620.1"/>
    </source>
</evidence>
<dbReference type="InterPro" id="IPR007712">
    <property type="entry name" value="RelE/ParE_toxin"/>
</dbReference>
<evidence type="ECO:0000256" key="1">
    <source>
        <dbReference type="ARBA" id="ARBA00006226"/>
    </source>
</evidence>
<reference evidence="3" key="1">
    <citation type="submission" date="2009-08" db="EMBL/GenBank/DDBJ databases">
        <authorList>
            <consortium name="US DOE Joint Genome Institute"/>
            <person name="Lucas S."/>
            <person name="Copeland A."/>
            <person name="Lapidus A."/>
            <person name="Glavina del Rio T."/>
            <person name="Dalin E."/>
            <person name="Tice H."/>
            <person name="Bruce D."/>
            <person name="Barry K."/>
            <person name="Pitluck S."/>
            <person name="Lowry S."/>
            <person name="Larimer F."/>
            <person name="Land M."/>
            <person name="Hauser L."/>
            <person name="Kyrpides N."/>
            <person name="Ivanova N."/>
            <person name="McMahon K.D."/>
            <person name="Hugenholtz P."/>
        </authorList>
    </citation>
    <scope>NUCLEOTIDE SEQUENCE</scope>
    <source>
        <strain evidence="3">UW-1</strain>
    </source>
</reference>
<keyword evidence="2" id="KW-1277">Toxin-antitoxin system</keyword>
<gene>
    <name evidence="3" type="ordered locus">CAP2UW1_4384</name>
</gene>
<protein>
    <submittedName>
        <fullName evidence="3">Plasmid stabilization system</fullName>
    </submittedName>
</protein>
<organism evidence="3">
    <name type="scientific">Accumulibacter regalis</name>
    <dbReference type="NCBI Taxonomy" id="522306"/>
    <lineage>
        <taxon>Bacteria</taxon>
        <taxon>Pseudomonadati</taxon>
        <taxon>Pseudomonadota</taxon>
        <taxon>Betaproteobacteria</taxon>
        <taxon>Candidatus Accumulibacter</taxon>
    </lineage>
</organism>
<dbReference type="OrthoDB" id="5570653at2"/>